<evidence type="ECO:0000259" key="1">
    <source>
        <dbReference type="PROSITE" id="PS51186"/>
    </source>
</evidence>
<feature type="domain" description="N-acetyltransferase" evidence="1">
    <location>
        <begin position="18"/>
        <end position="189"/>
    </location>
</feature>
<dbReference type="EMBL" id="RKQG01000001">
    <property type="protein sequence ID" value="RPE36940.1"/>
    <property type="molecule type" value="Genomic_DNA"/>
</dbReference>
<dbReference type="InterPro" id="IPR000182">
    <property type="entry name" value="GNAT_dom"/>
</dbReference>
<dbReference type="PANTHER" id="PTHR43441">
    <property type="entry name" value="RIBOSOMAL-PROTEIN-SERINE ACETYLTRANSFERASE"/>
    <property type="match status" value="1"/>
</dbReference>
<organism evidence="2 3">
    <name type="scientific">Kitasatospora cineracea</name>
    <dbReference type="NCBI Taxonomy" id="88074"/>
    <lineage>
        <taxon>Bacteria</taxon>
        <taxon>Bacillati</taxon>
        <taxon>Actinomycetota</taxon>
        <taxon>Actinomycetes</taxon>
        <taxon>Kitasatosporales</taxon>
        <taxon>Streptomycetaceae</taxon>
        <taxon>Kitasatospora</taxon>
    </lineage>
</organism>
<dbReference type="Pfam" id="PF13302">
    <property type="entry name" value="Acetyltransf_3"/>
    <property type="match status" value="1"/>
</dbReference>
<dbReference type="AlphaFoldDB" id="A0A3N4SE90"/>
<dbReference type="GO" id="GO:0005737">
    <property type="term" value="C:cytoplasm"/>
    <property type="evidence" value="ECO:0007669"/>
    <property type="project" value="TreeGrafter"/>
</dbReference>
<keyword evidence="3" id="KW-1185">Reference proteome</keyword>
<name>A0A3N4SE90_9ACTN</name>
<accession>A0A3N4SE90</accession>
<dbReference type="Proteomes" id="UP000266906">
    <property type="component" value="Unassembled WGS sequence"/>
</dbReference>
<dbReference type="GO" id="GO:1990189">
    <property type="term" value="F:protein N-terminal-serine acetyltransferase activity"/>
    <property type="evidence" value="ECO:0007669"/>
    <property type="project" value="TreeGrafter"/>
</dbReference>
<proteinExistence type="predicted"/>
<evidence type="ECO:0000313" key="3">
    <source>
        <dbReference type="Proteomes" id="UP000266906"/>
    </source>
</evidence>
<dbReference type="InterPro" id="IPR016181">
    <property type="entry name" value="Acyl_CoA_acyltransferase"/>
</dbReference>
<sequence length="213" mass="23195">MPTAHWPLPGLTARTARLELRLPTEPELHELADLAAAGVVAPGTRPLGSTWAYGTPAERARAVLQAHWRAQGRWSPEDWNLPLAVFVDGRPAGIQSVRATAFALRREVLSGSWLALPHHGRGLGTEARAAMLHLAFAGLGATDATSHCYADNAPSVAVSRRLGYRPDGVERELRQGEATTTLRFRLTREQWDATERPEVRLTGLDACAELFGL</sequence>
<dbReference type="Gene3D" id="3.40.630.30">
    <property type="match status" value="1"/>
</dbReference>
<reference evidence="2 3" key="1">
    <citation type="submission" date="2018-11" db="EMBL/GenBank/DDBJ databases">
        <title>Sequencing the genomes of 1000 actinobacteria strains.</title>
        <authorList>
            <person name="Klenk H.-P."/>
        </authorList>
    </citation>
    <scope>NUCLEOTIDE SEQUENCE [LARGE SCALE GENOMIC DNA]</scope>
    <source>
        <strain evidence="2 3">DSM 44781</strain>
    </source>
</reference>
<dbReference type="SUPFAM" id="SSF55729">
    <property type="entry name" value="Acyl-CoA N-acyltransferases (Nat)"/>
    <property type="match status" value="1"/>
</dbReference>
<dbReference type="GO" id="GO:0008999">
    <property type="term" value="F:protein-N-terminal-alanine acetyltransferase activity"/>
    <property type="evidence" value="ECO:0007669"/>
    <property type="project" value="TreeGrafter"/>
</dbReference>
<dbReference type="PANTHER" id="PTHR43441:SF11">
    <property type="entry name" value="RIBOSOMAL-PROTEIN-SERINE ACETYLTRANSFERASE"/>
    <property type="match status" value="1"/>
</dbReference>
<dbReference type="PROSITE" id="PS51186">
    <property type="entry name" value="GNAT"/>
    <property type="match status" value="1"/>
</dbReference>
<protein>
    <submittedName>
        <fullName evidence="2">RimJ/RimL family protein N-acetyltransferase</fullName>
    </submittedName>
</protein>
<evidence type="ECO:0000313" key="2">
    <source>
        <dbReference type="EMBL" id="RPE36940.1"/>
    </source>
</evidence>
<comment type="caution">
    <text evidence="2">The sequence shown here is derived from an EMBL/GenBank/DDBJ whole genome shotgun (WGS) entry which is preliminary data.</text>
</comment>
<gene>
    <name evidence="2" type="ORF">EDD38_5321</name>
</gene>
<dbReference type="InterPro" id="IPR051908">
    <property type="entry name" value="Ribosomal_N-acetyltransferase"/>
</dbReference>
<dbReference type="RefSeq" id="WP_123819775.1">
    <property type="nucleotide sequence ID" value="NZ_JBEYIY010000039.1"/>
</dbReference>